<comment type="similarity">
    <text evidence="1">Belongs to the sulfatase family.</text>
</comment>
<dbReference type="InterPro" id="IPR050738">
    <property type="entry name" value="Sulfatase"/>
</dbReference>
<dbReference type="Gene3D" id="3.40.720.10">
    <property type="entry name" value="Alkaline Phosphatase, subunit A"/>
    <property type="match status" value="1"/>
</dbReference>
<reference evidence="4 5" key="1">
    <citation type="journal article" date="2010" name="J. Bacteriol.">
        <title>Genome sequence of Lentisphaera araneosa HTCC2155T, the type species of the order Lentisphaerales in the phylum Lentisphaerae.</title>
        <authorList>
            <person name="Thrash J.C."/>
            <person name="Cho J.C."/>
            <person name="Vergin K.L."/>
            <person name="Morris R.M."/>
            <person name="Giovannoni S.J."/>
        </authorList>
    </citation>
    <scope>NUCLEOTIDE SEQUENCE [LARGE SCALE GENOMIC DNA]</scope>
    <source>
        <strain evidence="4 5">HTCC2155</strain>
    </source>
</reference>
<keyword evidence="5" id="KW-1185">Reference proteome</keyword>
<evidence type="ECO:0000256" key="2">
    <source>
        <dbReference type="ARBA" id="ARBA00022801"/>
    </source>
</evidence>
<dbReference type="AlphaFoldDB" id="A6DSI0"/>
<evidence type="ECO:0000256" key="1">
    <source>
        <dbReference type="ARBA" id="ARBA00008779"/>
    </source>
</evidence>
<name>A6DSI0_9BACT</name>
<accession>A6DSI0</accession>
<sequence length="520" mass="59766">MKVILFFYVLIISIICHAQKPNVIFIVTDDQLYKTLACYGGNALTPNIDSLADNGIRFTNANTASTVCSPARYAILTGRHPAHCNDKHFLKRMPKNKAMRIENFVSLENDKLNIAGELQKHGYKTGFVGKSHISEHFSAGGTKLWEKHGLKVYGQKDDPKDPEVNAKMRHNHEVLCKMMMKHGFDYVDAYYLANTRELWNDALNVHNVEWTAKAAADFIDQNKDQPFFLYYSTTAHHGPDPDIIQGKKFPYSLDADIRMTSAGFFPEAFDNMEGRQETKKRVLKAGYPLRTAAYTWLDNSIAVILNKLREHKIEENTIIVYMSDHGFEKYQKATVFEGGLKIPMIIQWKNKITKKSISPQMIQTLDLAPTIFEACGITPSKELKLEGKSLMPIFNGNTEEIHDFIYGEIGYARTVKTQKWKYIAVRYPEQVHKQIAKGGQFQSYRGDILDVPYLVKNNHLGYYSSAQNKNYFLKDQLYRIDRDPEESNNLFQKNPEVAEEMKKKLSKQLKEFERPFGELN</sequence>
<feature type="domain" description="Sulfatase N-terminal" evidence="3">
    <location>
        <begin position="21"/>
        <end position="377"/>
    </location>
</feature>
<dbReference type="Pfam" id="PF00884">
    <property type="entry name" value="Sulfatase"/>
    <property type="match status" value="1"/>
</dbReference>
<proteinExistence type="inferred from homology"/>
<evidence type="ECO:0000259" key="3">
    <source>
        <dbReference type="Pfam" id="PF00884"/>
    </source>
</evidence>
<dbReference type="EMBL" id="ABCK01000030">
    <property type="protein sequence ID" value="EDM25425.1"/>
    <property type="molecule type" value="Genomic_DNA"/>
</dbReference>
<dbReference type="STRING" id="313628.LNTAR_09836"/>
<dbReference type="InterPro" id="IPR017850">
    <property type="entry name" value="Alkaline_phosphatase_core_sf"/>
</dbReference>
<dbReference type="InterPro" id="IPR000917">
    <property type="entry name" value="Sulfatase_N"/>
</dbReference>
<evidence type="ECO:0000313" key="5">
    <source>
        <dbReference type="Proteomes" id="UP000004947"/>
    </source>
</evidence>
<dbReference type="eggNOG" id="COG3119">
    <property type="taxonomic scope" value="Bacteria"/>
</dbReference>
<dbReference type="SUPFAM" id="SSF53649">
    <property type="entry name" value="Alkaline phosphatase-like"/>
    <property type="match status" value="1"/>
</dbReference>
<dbReference type="GO" id="GO:0004065">
    <property type="term" value="F:arylsulfatase activity"/>
    <property type="evidence" value="ECO:0007669"/>
    <property type="project" value="TreeGrafter"/>
</dbReference>
<organism evidence="4 5">
    <name type="scientific">Lentisphaera araneosa HTCC2155</name>
    <dbReference type="NCBI Taxonomy" id="313628"/>
    <lineage>
        <taxon>Bacteria</taxon>
        <taxon>Pseudomonadati</taxon>
        <taxon>Lentisphaerota</taxon>
        <taxon>Lentisphaeria</taxon>
        <taxon>Lentisphaerales</taxon>
        <taxon>Lentisphaeraceae</taxon>
        <taxon>Lentisphaera</taxon>
    </lineage>
</organism>
<comment type="caution">
    <text evidence="4">The sequence shown here is derived from an EMBL/GenBank/DDBJ whole genome shotgun (WGS) entry which is preliminary data.</text>
</comment>
<dbReference type="PANTHER" id="PTHR42693:SF53">
    <property type="entry name" value="ENDO-4-O-SULFATASE"/>
    <property type="match status" value="1"/>
</dbReference>
<evidence type="ECO:0000313" key="4">
    <source>
        <dbReference type="EMBL" id="EDM25425.1"/>
    </source>
</evidence>
<dbReference type="RefSeq" id="WP_007280789.1">
    <property type="nucleotide sequence ID" value="NZ_ABCK01000030.1"/>
</dbReference>
<dbReference type="Gene3D" id="3.30.1120.10">
    <property type="match status" value="1"/>
</dbReference>
<keyword evidence="2" id="KW-0378">Hydrolase</keyword>
<dbReference type="OrthoDB" id="9762941at2"/>
<gene>
    <name evidence="4" type="ORF">LNTAR_09836</name>
</gene>
<protein>
    <submittedName>
        <fullName evidence="4">Iduronate-sulfatase or arylsulfatase A</fullName>
    </submittedName>
</protein>
<dbReference type="Proteomes" id="UP000004947">
    <property type="component" value="Unassembled WGS sequence"/>
</dbReference>
<dbReference type="PANTHER" id="PTHR42693">
    <property type="entry name" value="ARYLSULFATASE FAMILY MEMBER"/>
    <property type="match status" value="1"/>
</dbReference>